<dbReference type="EMBL" id="QEQD01000002">
    <property type="protein sequence ID" value="RDF05327.1"/>
    <property type="molecule type" value="Genomic_DNA"/>
</dbReference>
<dbReference type="AlphaFoldDB" id="A0A369ZM46"/>
<evidence type="ECO:0000313" key="1">
    <source>
        <dbReference type="EMBL" id="RDF05327.1"/>
    </source>
</evidence>
<proteinExistence type="predicted"/>
<name>A0A369ZM46_HAEPH</name>
<accession>A0A369ZM46</accession>
<dbReference type="RefSeq" id="WP_111312544.1">
    <property type="nucleotide sequence ID" value="NZ_QEQD01000002.1"/>
</dbReference>
<organism evidence="1 2">
    <name type="scientific">Haemophilus parahaemolyticus</name>
    <dbReference type="NCBI Taxonomy" id="735"/>
    <lineage>
        <taxon>Bacteria</taxon>
        <taxon>Pseudomonadati</taxon>
        <taxon>Pseudomonadota</taxon>
        <taxon>Gammaproteobacteria</taxon>
        <taxon>Pasteurellales</taxon>
        <taxon>Pasteurellaceae</taxon>
        <taxon>Haemophilus</taxon>
    </lineage>
</organism>
<reference evidence="1 2" key="1">
    <citation type="submission" date="2018-05" db="EMBL/GenBank/DDBJ databases">
        <title>Draft Genome Sequences for a Diverse set of 7 Haemophilus Species.</title>
        <authorList>
            <person name="Nichols M."/>
            <person name="Topaz N."/>
            <person name="Wang X."/>
            <person name="Wang X."/>
            <person name="Boxrud D."/>
        </authorList>
    </citation>
    <scope>NUCLEOTIDE SEQUENCE [LARGE SCALE GENOMIC DNA]</scope>
    <source>
        <strain evidence="1 2">C2010039593</strain>
    </source>
</reference>
<protein>
    <submittedName>
        <fullName evidence="1">Uncharacterized protein</fullName>
    </submittedName>
</protein>
<dbReference type="Proteomes" id="UP000253999">
    <property type="component" value="Unassembled WGS sequence"/>
</dbReference>
<gene>
    <name evidence="1" type="ORF">DPV98_02710</name>
</gene>
<comment type="caution">
    <text evidence="1">The sequence shown here is derived from an EMBL/GenBank/DDBJ whole genome shotgun (WGS) entry which is preliminary data.</text>
</comment>
<evidence type="ECO:0000313" key="2">
    <source>
        <dbReference type="Proteomes" id="UP000253999"/>
    </source>
</evidence>
<sequence>MTKPAYELPRREWYTLEKACKRIEELTKKKVDIDDLLYYCENGKLVLRVRFFLEYISSDNQLLIVGREKRDDLNLSLHIVSGDDYIKYNHKQRELENSNKSLRFDDNFIEISFNIERDKNILLVDDLYSKEVADYRCLIVNGFLPISEGAFFDKNGWINNETTATFFSYLEPERGVSGLLSISMLDKDLKLSIDDLVLFEKDIISFLNGEENLLGTYVKTTETAFIEKSKMIKNSVRIEKNKNKTIEALFKIAFNVDVNNIRNVIDGEGRLANNRIKAKWEAYDQANQAGLPTGKTIQDWLIKEL</sequence>